<evidence type="ECO:0000256" key="1">
    <source>
        <dbReference type="SAM" id="Phobius"/>
    </source>
</evidence>
<evidence type="ECO:0000313" key="2">
    <source>
        <dbReference type="EMBL" id="OGE80547.1"/>
    </source>
</evidence>
<sequence>MTKQVKIIGGIGIGIVALGALLFYAQPSSNQPSGTFDRNAPSNAISVLGASNYDFGPISMKNGKVSTTFKIKNIQSEPVTLSKLYTSCMCTEVTLKVASRTQGPFSMLGHGPIPKFNEILQPNEEAEIEVVYDPAAHGPSGVGKIQRTVTLENNTGQPVELLVAANVTP</sequence>
<feature type="transmembrane region" description="Helical" evidence="1">
    <location>
        <begin position="7"/>
        <end position="25"/>
    </location>
</feature>
<dbReference type="AlphaFoldDB" id="A0A1F5NSC9"/>
<dbReference type="InterPro" id="IPR011467">
    <property type="entry name" value="DUF1573"/>
</dbReference>
<evidence type="ECO:0008006" key="4">
    <source>
        <dbReference type="Google" id="ProtNLM"/>
    </source>
</evidence>
<proteinExistence type="predicted"/>
<dbReference type="EMBL" id="MFEJ01000007">
    <property type="protein sequence ID" value="OGE80547.1"/>
    <property type="molecule type" value="Genomic_DNA"/>
</dbReference>
<keyword evidence="1" id="KW-0812">Transmembrane</keyword>
<protein>
    <recommendedName>
        <fullName evidence="4">DUF1573 domain-containing protein</fullName>
    </recommendedName>
</protein>
<dbReference type="Proteomes" id="UP000176233">
    <property type="component" value="Unassembled WGS sequence"/>
</dbReference>
<dbReference type="InterPro" id="IPR013783">
    <property type="entry name" value="Ig-like_fold"/>
</dbReference>
<reference evidence="2 3" key="1">
    <citation type="journal article" date="2016" name="Nat. Commun.">
        <title>Thousands of microbial genomes shed light on interconnected biogeochemical processes in an aquifer system.</title>
        <authorList>
            <person name="Anantharaman K."/>
            <person name="Brown C.T."/>
            <person name="Hug L.A."/>
            <person name="Sharon I."/>
            <person name="Castelle C.J."/>
            <person name="Probst A.J."/>
            <person name="Thomas B.C."/>
            <person name="Singh A."/>
            <person name="Wilkins M.J."/>
            <person name="Karaoz U."/>
            <person name="Brodie E.L."/>
            <person name="Williams K.H."/>
            <person name="Hubbard S.S."/>
            <person name="Banfield J.F."/>
        </authorList>
    </citation>
    <scope>NUCLEOTIDE SEQUENCE [LARGE SCALE GENOMIC DNA]</scope>
</reference>
<name>A0A1F5NSC9_9BACT</name>
<evidence type="ECO:0000313" key="3">
    <source>
        <dbReference type="Proteomes" id="UP000176233"/>
    </source>
</evidence>
<accession>A0A1F5NSC9</accession>
<comment type="caution">
    <text evidence="2">The sequence shown here is derived from an EMBL/GenBank/DDBJ whole genome shotgun (WGS) entry which is preliminary data.</text>
</comment>
<dbReference type="Gene3D" id="2.60.40.10">
    <property type="entry name" value="Immunoglobulins"/>
    <property type="match status" value="1"/>
</dbReference>
<organism evidence="2 3">
    <name type="scientific">Candidatus Doudnabacteria bacterium RIFCSPHIGHO2_01_FULL_45_18</name>
    <dbReference type="NCBI Taxonomy" id="1817823"/>
    <lineage>
        <taxon>Bacteria</taxon>
        <taxon>Candidatus Doudnaibacteriota</taxon>
    </lineage>
</organism>
<dbReference type="Pfam" id="PF07610">
    <property type="entry name" value="DUF1573"/>
    <property type="match status" value="1"/>
</dbReference>
<keyword evidence="1" id="KW-0472">Membrane</keyword>
<keyword evidence="1" id="KW-1133">Transmembrane helix</keyword>
<gene>
    <name evidence="2" type="ORF">A2660_00085</name>
</gene>